<evidence type="ECO:0000313" key="1">
    <source>
        <dbReference type="EMBL" id="GIG53179.1"/>
    </source>
</evidence>
<reference evidence="1" key="1">
    <citation type="submission" date="2021-01" db="EMBL/GenBank/DDBJ databases">
        <title>Whole genome shotgun sequence of Dactylosporangium siamense NBRC 106093.</title>
        <authorList>
            <person name="Komaki H."/>
            <person name="Tamura T."/>
        </authorList>
    </citation>
    <scope>NUCLEOTIDE SEQUENCE</scope>
    <source>
        <strain evidence="1">NBRC 106093</strain>
    </source>
</reference>
<organism evidence="1 2">
    <name type="scientific">Dactylosporangium siamense</name>
    <dbReference type="NCBI Taxonomy" id="685454"/>
    <lineage>
        <taxon>Bacteria</taxon>
        <taxon>Bacillati</taxon>
        <taxon>Actinomycetota</taxon>
        <taxon>Actinomycetes</taxon>
        <taxon>Micromonosporales</taxon>
        <taxon>Micromonosporaceae</taxon>
        <taxon>Dactylosporangium</taxon>
    </lineage>
</organism>
<comment type="caution">
    <text evidence="1">The sequence shown here is derived from an EMBL/GenBank/DDBJ whole genome shotgun (WGS) entry which is preliminary data.</text>
</comment>
<protein>
    <submittedName>
        <fullName evidence="1">Uncharacterized protein</fullName>
    </submittedName>
</protein>
<evidence type="ECO:0000313" key="2">
    <source>
        <dbReference type="Proteomes" id="UP000660611"/>
    </source>
</evidence>
<sequence length="56" mass="6273">MPNDFWGRQTCASCSCVGAADDARHFAEDAALQHYPDVADEVRALERRRIGEHDDP</sequence>
<gene>
    <name evidence="1" type="ORF">Dsi01nite_112200</name>
</gene>
<dbReference type="EMBL" id="BONQ01000217">
    <property type="protein sequence ID" value="GIG53179.1"/>
    <property type="molecule type" value="Genomic_DNA"/>
</dbReference>
<dbReference type="Proteomes" id="UP000660611">
    <property type="component" value="Unassembled WGS sequence"/>
</dbReference>
<keyword evidence="2" id="KW-1185">Reference proteome</keyword>
<proteinExistence type="predicted"/>
<name>A0A919PZE5_9ACTN</name>
<dbReference type="AlphaFoldDB" id="A0A919PZE5"/>
<accession>A0A919PZE5</accession>